<dbReference type="Pfam" id="PF13600">
    <property type="entry name" value="DUF4140"/>
    <property type="match status" value="1"/>
</dbReference>
<feature type="domain" description="DUF4139" evidence="3">
    <location>
        <begin position="283"/>
        <end position="680"/>
    </location>
</feature>
<dbReference type="OrthoDB" id="9777444at2"/>
<name>A0A5C6C8I0_9BACT</name>
<dbReference type="InterPro" id="IPR025554">
    <property type="entry name" value="DUF4140"/>
</dbReference>
<evidence type="ECO:0000256" key="1">
    <source>
        <dbReference type="SAM" id="MobiDB-lite"/>
    </source>
</evidence>
<dbReference type="Proteomes" id="UP000319908">
    <property type="component" value="Unassembled WGS sequence"/>
</dbReference>
<dbReference type="InterPro" id="IPR037291">
    <property type="entry name" value="DUF4139"/>
</dbReference>
<feature type="region of interest" description="Disordered" evidence="1">
    <location>
        <begin position="356"/>
        <end position="384"/>
    </location>
</feature>
<feature type="region of interest" description="Disordered" evidence="1">
    <location>
        <begin position="420"/>
        <end position="439"/>
    </location>
</feature>
<gene>
    <name evidence="5" type="ORF">Poly21_12300</name>
</gene>
<keyword evidence="6" id="KW-1185">Reference proteome</keyword>
<dbReference type="InterPro" id="IPR011935">
    <property type="entry name" value="CHP02231"/>
</dbReference>
<proteinExistence type="predicted"/>
<organism evidence="5 6">
    <name type="scientific">Allorhodopirellula heiligendammensis</name>
    <dbReference type="NCBI Taxonomy" id="2714739"/>
    <lineage>
        <taxon>Bacteria</taxon>
        <taxon>Pseudomonadati</taxon>
        <taxon>Planctomycetota</taxon>
        <taxon>Planctomycetia</taxon>
        <taxon>Pirellulales</taxon>
        <taxon>Pirellulaceae</taxon>
        <taxon>Allorhodopirellula</taxon>
    </lineage>
</organism>
<feature type="compositionally biased region" description="Polar residues" evidence="1">
    <location>
        <begin position="370"/>
        <end position="382"/>
    </location>
</feature>
<evidence type="ECO:0000313" key="5">
    <source>
        <dbReference type="EMBL" id="TWU19059.1"/>
    </source>
</evidence>
<protein>
    <recommendedName>
        <fullName evidence="7">DUF4139 domain-containing protein</fullName>
    </recommendedName>
</protein>
<dbReference type="PANTHER" id="PTHR31005">
    <property type="entry name" value="DUF4139 DOMAIN-CONTAINING PROTEIN"/>
    <property type="match status" value="1"/>
</dbReference>
<dbReference type="RefSeq" id="WP_146405968.1">
    <property type="nucleotide sequence ID" value="NZ_SJPU01000001.1"/>
</dbReference>
<sequence length="714" mass="77581">MTVLHRCFQHKIPCSRHLGCMGILMFWLATGLSATGLSAAEPATGDDAADAVQPSAQAAVVDTGEITHVTLFRDSALVTRSISLGTDQPLLPGTHEVLVTKLPEQLVASSVYAEGNERVSIRAVRVLQEPIGESSRADVQELDEKFAELKLNQEQLTTAREVAQSNLATLDRMIAFTQHAAESDLNHGVLNAEALTHLLDYSMKQRAGLNEKLLDIQNEIEDLHELQALFSRERSRLTDSHAHTRFETRVFIDVRDPAAGGVTGDEADSEASPKASVATGNTIRLSYSVGGCGWSPQYAVNGSVDSDQFTLRYGAIISQLSGESWDQVRLTLSTSSPQVSAAGPSLAPLRVQTTYAGESPEGSLDDLFGSNESSKPQPSFDNMQIEPNAGVQRAMPNQMATSGSAYSGGESPLQSKMLSLRSRQRTVEQSSGKGMKSHEAAARDMQLNRIADEMQGLEFMASARKARGLASDAVDEVASQTYVIEGRVSLDSRREQQLVEIVEKDLSGELYHVAIPLLSSFAYREAELVNELPFGLLSGPASIYLDDRFVGMMNMPTTASKQKLLIGFGADGQVRTRRELIEKSDAIQGGNRKLGFEYRLVLTNFKERDVTVRLLDRIPLSSQAEQIRVTLGDVSPAQSDDKLFERAQKPFGLLRWDLTLGKSTYGGDATDVKYSYSVEFDRSQALSVEPTSEQDITEFDMGGGMGGGMGGIGR</sequence>
<feature type="domain" description="DUF4140" evidence="4">
    <location>
        <begin position="69"/>
        <end position="170"/>
    </location>
</feature>
<reference evidence="5 6" key="1">
    <citation type="journal article" date="2020" name="Antonie Van Leeuwenhoek">
        <title>Rhodopirellula heiligendammensis sp. nov., Rhodopirellula pilleata sp. nov., and Rhodopirellula solitaria sp. nov. isolated from natural or artificial marine surfaces in Northern Germany and California, USA, and emended description of the genus Rhodopirellula.</title>
        <authorList>
            <person name="Kallscheuer N."/>
            <person name="Wiegand S."/>
            <person name="Jogler M."/>
            <person name="Boedeker C."/>
            <person name="Peeters S.H."/>
            <person name="Rast P."/>
            <person name="Heuer A."/>
            <person name="Jetten M.S.M."/>
            <person name="Rohde M."/>
            <person name="Jogler C."/>
        </authorList>
    </citation>
    <scope>NUCLEOTIDE SEQUENCE [LARGE SCALE GENOMIC DNA]</scope>
    <source>
        <strain evidence="5 6">Poly21</strain>
    </source>
</reference>
<dbReference type="Pfam" id="PF13598">
    <property type="entry name" value="DUF4139"/>
    <property type="match status" value="1"/>
</dbReference>
<keyword evidence="2" id="KW-0732">Signal</keyword>
<dbReference type="EMBL" id="SJPU01000001">
    <property type="protein sequence ID" value="TWU19059.1"/>
    <property type="molecule type" value="Genomic_DNA"/>
</dbReference>
<evidence type="ECO:0008006" key="7">
    <source>
        <dbReference type="Google" id="ProtNLM"/>
    </source>
</evidence>
<evidence type="ECO:0000313" key="6">
    <source>
        <dbReference type="Proteomes" id="UP000319908"/>
    </source>
</evidence>
<dbReference type="AlphaFoldDB" id="A0A5C6C8I0"/>
<accession>A0A5C6C8I0</accession>
<comment type="caution">
    <text evidence="5">The sequence shown here is derived from an EMBL/GenBank/DDBJ whole genome shotgun (WGS) entry which is preliminary data.</text>
</comment>
<evidence type="ECO:0000259" key="3">
    <source>
        <dbReference type="Pfam" id="PF13598"/>
    </source>
</evidence>
<dbReference type="PANTHER" id="PTHR31005:SF8">
    <property type="entry name" value="DUF4139 DOMAIN-CONTAINING PROTEIN"/>
    <property type="match status" value="1"/>
</dbReference>
<evidence type="ECO:0000256" key="2">
    <source>
        <dbReference type="SAM" id="SignalP"/>
    </source>
</evidence>
<evidence type="ECO:0000259" key="4">
    <source>
        <dbReference type="Pfam" id="PF13600"/>
    </source>
</evidence>
<feature type="signal peptide" evidence="2">
    <location>
        <begin position="1"/>
        <end position="39"/>
    </location>
</feature>
<feature type="chain" id="PRO_5022924898" description="DUF4139 domain-containing protein" evidence="2">
    <location>
        <begin position="40"/>
        <end position="714"/>
    </location>
</feature>